<comment type="function">
    <text evidence="9">Plays an essential role in type IV pili and type II pseudopili formation by proteolytically removing the leader sequence from substrate proteins and subsequently monomethylating the alpha-amino group of the newly exposed N-terminal phenylalanine.</text>
</comment>
<evidence type="ECO:0000256" key="1">
    <source>
        <dbReference type="ARBA" id="ARBA00004429"/>
    </source>
</evidence>
<evidence type="ECO:0000256" key="7">
    <source>
        <dbReference type="ARBA" id="ARBA00023136"/>
    </source>
</evidence>
<evidence type="ECO:0000256" key="5">
    <source>
        <dbReference type="ARBA" id="ARBA00022692"/>
    </source>
</evidence>
<dbReference type="Proteomes" id="UP000664914">
    <property type="component" value="Chromosome"/>
</dbReference>
<name>A0A975D5M8_9SPHN</name>
<feature type="domain" description="Prepilin peptidase A24 N-terminal" evidence="12">
    <location>
        <begin position="8"/>
        <end position="85"/>
    </location>
</feature>
<dbReference type="Pfam" id="PF01478">
    <property type="entry name" value="Peptidase_A24"/>
    <property type="match status" value="1"/>
</dbReference>
<proteinExistence type="inferred from homology"/>
<feature type="transmembrane region" description="Helical" evidence="10">
    <location>
        <begin position="227"/>
        <end position="247"/>
    </location>
</feature>
<dbReference type="PANTHER" id="PTHR30487">
    <property type="entry name" value="TYPE 4 PREPILIN-LIKE PROTEINS LEADER PEPTIDE-PROCESSING ENZYME"/>
    <property type="match status" value="1"/>
</dbReference>
<dbReference type="AlphaFoldDB" id="A0A975D5M8"/>
<reference evidence="13" key="1">
    <citation type="submission" date="2020-07" db="EMBL/GenBank/DDBJ databases">
        <authorList>
            <person name="Camacho E."/>
        </authorList>
    </citation>
    <scope>NUCLEOTIDE SEQUENCE</scope>
    <source>
        <strain evidence="13">MPO218</strain>
    </source>
</reference>
<dbReference type="GO" id="GO:0008168">
    <property type="term" value="F:methyltransferase activity"/>
    <property type="evidence" value="ECO:0007669"/>
    <property type="project" value="UniProtKB-KW"/>
</dbReference>
<dbReference type="EC" id="2.1.1.-" evidence="9"/>
<keyword evidence="9" id="KW-0645">Protease</keyword>
<feature type="transmembrane region" description="Helical" evidence="10">
    <location>
        <begin position="124"/>
        <end position="142"/>
    </location>
</feature>
<keyword evidence="4" id="KW-0997">Cell inner membrane</keyword>
<evidence type="ECO:0000256" key="10">
    <source>
        <dbReference type="SAM" id="Phobius"/>
    </source>
</evidence>
<dbReference type="InterPro" id="IPR000045">
    <property type="entry name" value="Prepilin_IV_endopep_pep"/>
</dbReference>
<gene>
    <name evidence="13" type="ORF">HRJ34_00850</name>
</gene>
<keyword evidence="9" id="KW-0511">Multifunctional enzyme</keyword>
<comment type="catalytic activity">
    <reaction evidence="9">
        <text>Typically cleaves a -Gly-|-Phe- bond to release an N-terminal, basic peptide of 5-8 residues from type IV prepilin, and then N-methylates the new N-terminal amino group, the methyl donor being S-adenosyl-L-methionine.</text>
        <dbReference type="EC" id="3.4.23.43"/>
    </reaction>
</comment>
<evidence type="ECO:0000256" key="2">
    <source>
        <dbReference type="ARBA" id="ARBA00005801"/>
    </source>
</evidence>
<dbReference type="EMBL" id="CP059319">
    <property type="protein sequence ID" value="QTH22120.1"/>
    <property type="molecule type" value="Genomic_DNA"/>
</dbReference>
<reference evidence="13" key="2">
    <citation type="submission" date="2021-04" db="EMBL/GenBank/DDBJ databases">
        <title>Isolation and genomic analysis of the ibuprofen-degrading bacterium Sphingomonas strain MPO218.</title>
        <authorList>
            <person name="Aulestia M."/>
            <person name="Flores A."/>
            <person name="Mangas E.L."/>
            <person name="Perez-Pulido A.J."/>
            <person name="Santero E."/>
            <person name="Camacho E.M."/>
        </authorList>
    </citation>
    <scope>NUCLEOTIDE SEQUENCE</scope>
    <source>
        <strain evidence="13">MPO218</strain>
    </source>
</reference>
<evidence type="ECO:0000313" key="13">
    <source>
        <dbReference type="EMBL" id="QTH22120.1"/>
    </source>
</evidence>
<organism evidence="13 14">
    <name type="scientific">Rhizorhabdus wittichii</name>
    <dbReference type="NCBI Taxonomy" id="160791"/>
    <lineage>
        <taxon>Bacteria</taxon>
        <taxon>Pseudomonadati</taxon>
        <taxon>Pseudomonadota</taxon>
        <taxon>Alphaproteobacteria</taxon>
        <taxon>Sphingomonadales</taxon>
        <taxon>Sphingomonadaceae</taxon>
        <taxon>Rhizorhabdus</taxon>
    </lineage>
</organism>
<dbReference type="GO" id="GO:0005886">
    <property type="term" value="C:plasma membrane"/>
    <property type="evidence" value="ECO:0007669"/>
    <property type="project" value="UniProtKB-SubCell"/>
</dbReference>
<keyword evidence="9" id="KW-0378">Hydrolase</keyword>
<evidence type="ECO:0000256" key="8">
    <source>
        <dbReference type="RuleBase" id="RU003793"/>
    </source>
</evidence>
<keyword evidence="9" id="KW-0489">Methyltransferase</keyword>
<feature type="transmembrane region" description="Helical" evidence="10">
    <location>
        <begin position="94"/>
        <end position="112"/>
    </location>
</feature>
<dbReference type="RefSeq" id="WP_208633096.1">
    <property type="nucleotide sequence ID" value="NZ_CP059319.1"/>
</dbReference>
<keyword evidence="3" id="KW-1003">Cell membrane</keyword>
<keyword evidence="5 9" id="KW-0812">Transmembrane</keyword>
<dbReference type="Pfam" id="PF06750">
    <property type="entry name" value="A24_N_bact"/>
    <property type="match status" value="1"/>
</dbReference>
<evidence type="ECO:0000259" key="12">
    <source>
        <dbReference type="Pfam" id="PF06750"/>
    </source>
</evidence>
<evidence type="ECO:0000256" key="3">
    <source>
        <dbReference type="ARBA" id="ARBA00022475"/>
    </source>
</evidence>
<dbReference type="InterPro" id="IPR010627">
    <property type="entry name" value="Prepilin_pept_A24_N"/>
</dbReference>
<evidence type="ECO:0000256" key="4">
    <source>
        <dbReference type="ARBA" id="ARBA00022519"/>
    </source>
</evidence>
<dbReference type="EC" id="3.4.23.43" evidence="9"/>
<dbReference type="GO" id="GO:0006465">
    <property type="term" value="P:signal peptide processing"/>
    <property type="evidence" value="ECO:0007669"/>
    <property type="project" value="TreeGrafter"/>
</dbReference>
<dbReference type="GO" id="GO:0032259">
    <property type="term" value="P:methylation"/>
    <property type="evidence" value="ECO:0007669"/>
    <property type="project" value="UniProtKB-KW"/>
</dbReference>
<sequence>MLIAAGALLGVIFGSFIATIVVRWPQGRSAARGRSACDGCGAPLGPARLVPVLSYAVQRGRAACCGGRIDPVHPLAELLGAAIGAIGVAAAPDLQQAIAGALFGWLLLALALLDLRHFWLPDRLTIVLALAGLVVGLAGLPPDLADRLIGSVAGFLLLEAVRHGYRRLRGRDGMGGGDPKLFGAIGLWLGWRMLPIVLLGAALAGLAAALLLSLVGRRLGATSRLPFGPFLALAAWGAWVAAAMGAIG</sequence>
<comment type="similarity">
    <text evidence="2 8">Belongs to the peptidase A24 family.</text>
</comment>
<dbReference type="PRINTS" id="PR00864">
    <property type="entry name" value="PREPILNPTASE"/>
</dbReference>
<dbReference type="InterPro" id="IPR050882">
    <property type="entry name" value="Prepilin_peptidase/N-MTase"/>
</dbReference>
<comment type="subcellular location">
    <subcellularLocation>
        <location evidence="1">Cell inner membrane</location>
        <topology evidence="1">Multi-pass membrane protein</topology>
    </subcellularLocation>
    <subcellularLocation>
        <location evidence="9">Cell membrane</location>
        <topology evidence="9">Multi-pass membrane protein</topology>
    </subcellularLocation>
</comment>
<dbReference type="PANTHER" id="PTHR30487:SF0">
    <property type="entry name" value="PREPILIN LEADER PEPTIDASE_N-METHYLTRANSFERASE-RELATED"/>
    <property type="match status" value="1"/>
</dbReference>
<evidence type="ECO:0000313" key="14">
    <source>
        <dbReference type="Proteomes" id="UP000664914"/>
    </source>
</evidence>
<feature type="transmembrane region" description="Helical" evidence="10">
    <location>
        <begin position="196"/>
        <end position="215"/>
    </location>
</feature>
<dbReference type="GO" id="GO:0004190">
    <property type="term" value="F:aspartic-type endopeptidase activity"/>
    <property type="evidence" value="ECO:0007669"/>
    <property type="project" value="UniProtKB-EC"/>
</dbReference>
<evidence type="ECO:0000259" key="11">
    <source>
        <dbReference type="Pfam" id="PF01478"/>
    </source>
</evidence>
<keyword evidence="6 10" id="KW-1133">Transmembrane helix</keyword>
<protein>
    <recommendedName>
        <fullName evidence="9">Prepilin leader peptidase/N-methyltransferase</fullName>
        <ecNumber evidence="9">2.1.1.-</ecNumber>
        <ecNumber evidence="9">3.4.23.43</ecNumber>
    </recommendedName>
</protein>
<evidence type="ECO:0000256" key="6">
    <source>
        <dbReference type="ARBA" id="ARBA00022989"/>
    </source>
</evidence>
<dbReference type="Gene3D" id="1.20.120.1220">
    <property type="match status" value="1"/>
</dbReference>
<dbReference type="InterPro" id="IPR014032">
    <property type="entry name" value="Peptidase_A24A_bac"/>
</dbReference>
<feature type="domain" description="Prepilin type IV endopeptidase peptidase" evidence="11">
    <location>
        <begin position="102"/>
        <end position="209"/>
    </location>
</feature>
<accession>A0A975D5M8</accession>
<keyword evidence="9" id="KW-0808">Transferase</keyword>
<keyword evidence="7 10" id="KW-0472">Membrane</keyword>
<evidence type="ECO:0000256" key="9">
    <source>
        <dbReference type="RuleBase" id="RU003794"/>
    </source>
</evidence>